<gene>
    <name evidence="4" type="ORF">L596_025555</name>
</gene>
<evidence type="ECO:0000256" key="1">
    <source>
        <dbReference type="SAM" id="MobiDB-lite"/>
    </source>
</evidence>
<dbReference type="InterPro" id="IPR043128">
    <property type="entry name" value="Rev_trsase/Diguanyl_cyclase"/>
</dbReference>
<keyword evidence="5" id="KW-1185">Reference proteome</keyword>
<feature type="region of interest" description="Disordered" evidence="1">
    <location>
        <begin position="115"/>
        <end position="140"/>
    </location>
</feature>
<dbReference type="InterPro" id="IPR043502">
    <property type="entry name" value="DNA/RNA_pol_sf"/>
</dbReference>
<dbReference type="PROSITE" id="PS50878">
    <property type="entry name" value="RT_POL"/>
    <property type="match status" value="1"/>
</dbReference>
<dbReference type="SUPFAM" id="SSF56672">
    <property type="entry name" value="DNA/RNA polymerases"/>
    <property type="match status" value="1"/>
</dbReference>
<dbReference type="CDD" id="cd01650">
    <property type="entry name" value="RT_nLTR_like"/>
    <property type="match status" value="1"/>
</dbReference>
<protein>
    <recommendedName>
        <fullName evidence="3">Reverse transcriptase domain-containing protein</fullName>
    </recommendedName>
</protein>
<dbReference type="InterPro" id="IPR005135">
    <property type="entry name" value="Endo/exonuclease/phosphatase"/>
</dbReference>
<feature type="transmembrane region" description="Helical" evidence="2">
    <location>
        <begin position="973"/>
        <end position="999"/>
    </location>
</feature>
<proteinExistence type="predicted"/>
<dbReference type="OrthoDB" id="410104at2759"/>
<dbReference type="GO" id="GO:0003824">
    <property type="term" value="F:catalytic activity"/>
    <property type="evidence" value="ECO:0007669"/>
    <property type="project" value="InterPro"/>
</dbReference>
<keyword evidence="2" id="KW-0472">Membrane</keyword>
<name>A0A4U5M840_STECR</name>
<evidence type="ECO:0000313" key="5">
    <source>
        <dbReference type="Proteomes" id="UP000298663"/>
    </source>
</evidence>
<dbReference type="Gene3D" id="3.30.70.270">
    <property type="match status" value="1"/>
</dbReference>
<keyword evidence="2" id="KW-1133">Transmembrane helix</keyword>
<organism evidence="4 5">
    <name type="scientific">Steinernema carpocapsae</name>
    <name type="common">Entomopathogenic nematode</name>
    <dbReference type="NCBI Taxonomy" id="34508"/>
    <lineage>
        <taxon>Eukaryota</taxon>
        <taxon>Metazoa</taxon>
        <taxon>Ecdysozoa</taxon>
        <taxon>Nematoda</taxon>
        <taxon>Chromadorea</taxon>
        <taxon>Rhabditida</taxon>
        <taxon>Tylenchina</taxon>
        <taxon>Panagrolaimomorpha</taxon>
        <taxon>Strongyloidoidea</taxon>
        <taxon>Steinernematidae</taxon>
        <taxon>Steinernema</taxon>
    </lineage>
</organism>
<dbReference type="Pfam" id="PF03372">
    <property type="entry name" value="Exo_endo_phos"/>
    <property type="match status" value="1"/>
</dbReference>
<dbReference type="Gene3D" id="3.60.10.10">
    <property type="entry name" value="Endonuclease/exonuclease/phosphatase"/>
    <property type="match status" value="1"/>
</dbReference>
<dbReference type="InterPro" id="IPR000477">
    <property type="entry name" value="RT_dom"/>
</dbReference>
<dbReference type="Pfam" id="PF00078">
    <property type="entry name" value="RVT_1"/>
    <property type="match status" value="1"/>
</dbReference>
<comment type="caution">
    <text evidence="4">The sequence shown here is derived from an EMBL/GenBank/DDBJ whole genome shotgun (WGS) entry which is preliminary data.</text>
</comment>
<keyword evidence="2" id="KW-0812">Transmembrane</keyword>
<dbReference type="PANTHER" id="PTHR47027:SF20">
    <property type="entry name" value="REVERSE TRANSCRIPTASE-LIKE PROTEIN WITH RNA-DIRECTED DNA POLYMERASE DOMAIN"/>
    <property type="match status" value="1"/>
</dbReference>
<reference evidence="4 5" key="2">
    <citation type="journal article" date="2019" name="G3 (Bethesda)">
        <title>Hybrid Assembly of the Genome of the Entomopathogenic Nematode Steinernema carpocapsae Identifies the X-Chromosome.</title>
        <authorList>
            <person name="Serra L."/>
            <person name="Macchietto M."/>
            <person name="Macias-Munoz A."/>
            <person name="McGill C.J."/>
            <person name="Rodriguez I.M."/>
            <person name="Rodriguez B."/>
            <person name="Murad R."/>
            <person name="Mortazavi A."/>
        </authorList>
    </citation>
    <scope>NUCLEOTIDE SEQUENCE [LARGE SCALE GENOMIC DNA]</scope>
    <source>
        <strain evidence="4 5">ALL</strain>
    </source>
</reference>
<dbReference type="PANTHER" id="PTHR47027">
    <property type="entry name" value="REVERSE TRANSCRIPTASE DOMAIN-CONTAINING PROTEIN"/>
    <property type="match status" value="1"/>
</dbReference>
<evidence type="ECO:0000313" key="4">
    <source>
        <dbReference type="EMBL" id="TKR65101.1"/>
    </source>
</evidence>
<reference evidence="4 5" key="1">
    <citation type="journal article" date="2015" name="Genome Biol.">
        <title>Comparative genomics of Steinernema reveals deeply conserved gene regulatory networks.</title>
        <authorList>
            <person name="Dillman A.R."/>
            <person name="Macchietto M."/>
            <person name="Porter C.F."/>
            <person name="Rogers A."/>
            <person name="Williams B."/>
            <person name="Antoshechkin I."/>
            <person name="Lee M.M."/>
            <person name="Goodwin Z."/>
            <person name="Lu X."/>
            <person name="Lewis E.E."/>
            <person name="Goodrich-Blair H."/>
            <person name="Stock S.P."/>
            <person name="Adams B.J."/>
            <person name="Sternberg P.W."/>
            <person name="Mortazavi A."/>
        </authorList>
    </citation>
    <scope>NUCLEOTIDE SEQUENCE [LARGE SCALE GENOMIC DNA]</scope>
    <source>
        <strain evidence="4 5">ALL</strain>
    </source>
</reference>
<dbReference type="AlphaFoldDB" id="A0A4U5M840"/>
<dbReference type="SUPFAM" id="SSF56219">
    <property type="entry name" value="DNase I-like"/>
    <property type="match status" value="1"/>
</dbReference>
<dbReference type="InterPro" id="IPR036691">
    <property type="entry name" value="Endo/exonu/phosph_ase_sf"/>
</dbReference>
<sequence length="1010" mass="115560">MFHPPHRIEVGTLNVRRLATPGRLLELQEDLKPTSLDVVALTELGWKQCGALELQDSDFIFFHAGPQAANDPPGTGFMVHKRLKNKIHGFHQVAPRISRLDLKLRDQGLRLIAAYAPPTGSSRSRGRARTEDAGTAEENDEEAFEEFLEALREELQAEPSTFTILLGDFNAVIGSRSEEAEEETAVGPHGHGERNRRGQLLVEFCEEFRLRSVASLFKARQGRKWTHAAPNGLKSCIDYILAPRTVCFKKATVMSSHNAGSDHRLLRATIQDQARPEGRRPIPRPNAKKQIDKDLFRMAVAMNPPKPPADDASGYQDLVHCLQEAATFAEEEVRPRERLQPETRRLLQQRHRLRRLQHSNNARAALRELNKVIRKRMKADIDEHHRRLVEEAVQKGSGLRRIQGETATGRPRLTQLRNAEGRLCNTEEEMQRAVQVFYNNLYASRIQVEGDATPEEEEDDYPAFLQAEIEEAMRQMKTGRSPGQDRVTTEMLKLAKSRILPQLTAILNQCLRNGEVPAEMADSRTILLFKKGDHLDLKNYRPISLLPTIYKVLSRVISARIDRTLDEAQPIEQAGFRKNCSTAEHLQAVNQLLEKAREYRVPIFMVFIDFEKAFDSVESNAIWNAAQRQGVHPKLLKLLRNIYSQATSKIQVGRAQVQIEIQRGVRQGDTISPKLFNAALEETFKELRWEDRGLNINGRRISNLRFADDIVLIADTEEELQLMVTELQEASRRSGLKINRQKTKAMAAEEINILLDGEAIQQVTSFVYLGQAIQVRRDPCKEIGRRISSGWNAFRKYGPFLTSRSVQMRWKRRLFNQCILPALLYGCESWALTQAARKKLAVAQRRMERRMAGVRLIDRRSNDWLRGVTKIKDVTDTAARRKWSFAWKMANASADKWPKRIEAWRPPTTRPQGRPATRWTDDFAKKLGSKNWQRSARREPIQHGVIGGVTTCNMLSSHYKFVKNAQTLSKYSIVFAVFSFSYHIIIIYLSFISLIDMYLSTQISLRIVRF</sequence>
<dbReference type="EMBL" id="AZBU02000009">
    <property type="protein sequence ID" value="TKR65101.1"/>
    <property type="molecule type" value="Genomic_DNA"/>
</dbReference>
<evidence type="ECO:0000259" key="3">
    <source>
        <dbReference type="PROSITE" id="PS50878"/>
    </source>
</evidence>
<dbReference type="Proteomes" id="UP000298663">
    <property type="component" value="Unassembled WGS sequence"/>
</dbReference>
<feature type="domain" description="Reverse transcriptase" evidence="3">
    <location>
        <begin position="509"/>
        <end position="773"/>
    </location>
</feature>
<evidence type="ECO:0000256" key="2">
    <source>
        <dbReference type="SAM" id="Phobius"/>
    </source>
</evidence>
<accession>A0A4U5M840</accession>
<dbReference type="STRING" id="34508.A0A4U5M840"/>